<dbReference type="InterPro" id="IPR049704">
    <property type="entry name" value="Aminotrans_3_PPA_site"/>
</dbReference>
<keyword evidence="14" id="KW-0007">Acetylation</keyword>
<evidence type="ECO:0000256" key="3">
    <source>
        <dbReference type="ARBA" id="ARBA00008954"/>
    </source>
</evidence>
<evidence type="ECO:0000256" key="1">
    <source>
        <dbReference type="ARBA" id="ARBA00001933"/>
    </source>
</evidence>
<dbReference type="GO" id="GO:0005759">
    <property type="term" value="C:mitochondrial matrix"/>
    <property type="evidence" value="ECO:0007669"/>
    <property type="project" value="UniProtKB-SubCell"/>
</dbReference>
<evidence type="ECO:0000256" key="12">
    <source>
        <dbReference type="ARBA" id="ARBA00022898"/>
    </source>
</evidence>
<dbReference type="EMBL" id="ABDC03020868">
    <property type="status" value="NOT_ANNOTATED_CDS"/>
    <property type="molecule type" value="Genomic_DNA"/>
</dbReference>
<sequence length="552" mass="62206">MESATSWNLAVLSRQGRLVVPGLCTPRVGPWLPWTPRQPRGCIPWENRAEGPPLPTEGVMASMLLARRLACRFPHSHRLRAPGSRQISQAAAKVDIEFDYDGPLMKTEVPGPRSQELMKQLNMIQNAEAVHFFCNYEESRGNYLVDVDGNRMLDLYSQISSVPIGYSHPALAKLIQQPQNVSTFINRPALGILPPENFVEKLRSSLLSVAPKGMSQLITMACGSCSNENAFKTIFMWYRSKERGQRGFSKEELETCMINQASAPSICFFVLPDSGCLATTHSKAIHKLDIPSFDWPIAPFPRLKYPLEEFVKENQQEEARCLEEVEDLIVKYRKKEKTVAGIIVEPIQSEGGDNHASDDFFRKLRDIARKHGCAFLVDEVQTGGGCTGKFWAHEHWGLDDPADLMTFSKKMMTGGFFHKEEFRPNAPYRIFNTWLGDPSKNLLLAEVIDVIKREDLLNNAAHAGKVLLTGLLDLQARYPQFISRVRGRGTFCSFDTPDESVRNKLILIARNKGVVLGGCGDKSIRFRPTLVFRDHHAHLFLNIFSDILADFK</sequence>
<evidence type="ECO:0000256" key="17">
    <source>
        <dbReference type="ARBA" id="ARBA00023128"/>
    </source>
</evidence>
<dbReference type="CDD" id="cd00610">
    <property type="entry name" value="OAT_like"/>
    <property type="match status" value="1"/>
</dbReference>
<evidence type="ECO:0000256" key="2">
    <source>
        <dbReference type="ARBA" id="ARBA00004305"/>
    </source>
</evidence>
<dbReference type="GO" id="GO:0034386">
    <property type="term" value="F:4-aminobutyrate:2-oxoglutarate transaminase activity"/>
    <property type="evidence" value="ECO:0007669"/>
    <property type="project" value="UniProtKB-EC"/>
</dbReference>
<keyword evidence="18" id="KW-1015">Disulfide bond</keyword>
<comment type="cofactor">
    <cofactor evidence="25">
        <name>[2Fe-2S] cluster</name>
        <dbReference type="ChEBI" id="CHEBI:190135"/>
    </cofactor>
</comment>
<evidence type="ECO:0000256" key="20">
    <source>
        <dbReference type="ARBA" id="ARBA00029760"/>
    </source>
</evidence>
<evidence type="ECO:0000256" key="16">
    <source>
        <dbReference type="ARBA" id="ARBA00023014"/>
    </source>
</evidence>
<keyword evidence="16" id="KW-0411">Iron-sulfur</keyword>
<dbReference type="GO" id="GO:0030170">
    <property type="term" value="F:pyridoxal phosphate binding"/>
    <property type="evidence" value="ECO:0007669"/>
    <property type="project" value="Ensembl"/>
</dbReference>
<evidence type="ECO:0000256" key="23">
    <source>
        <dbReference type="ARBA" id="ARBA00031787"/>
    </source>
</evidence>
<dbReference type="Ensembl" id="ENSMICT00000038657.2">
    <property type="protein sequence ID" value="ENSMICP00000030880.2"/>
    <property type="gene ID" value="ENSMICG00000010637.3"/>
</dbReference>
<evidence type="ECO:0000256" key="11">
    <source>
        <dbReference type="ARBA" id="ARBA00022867"/>
    </source>
</evidence>
<keyword evidence="28" id="KW-1185">Reference proteome</keyword>
<dbReference type="SUPFAM" id="SSF53383">
    <property type="entry name" value="PLP-dependent transferases"/>
    <property type="match status" value="1"/>
</dbReference>
<evidence type="ECO:0000256" key="10">
    <source>
        <dbReference type="ARBA" id="ARBA00022723"/>
    </source>
</evidence>
<evidence type="ECO:0000256" key="15">
    <source>
        <dbReference type="ARBA" id="ARBA00023004"/>
    </source>
</evidence>
<dbReference type="GO" id="GO:0050877">
    <property type="term" value="P:nervous system process"/>
    <property type="evidence" value="ECO:0007669"/>
    <property type="project" value="Ensembl"/>
</dbReference>
<dbReference type="GO" id="GO:0046872">
    <property type="term" value="F:metal ion binding"/>
    <property type="evidence" value="ECO:0007669"/>
    <property type="project" value="UniProtKB-KW"/>
</dbReference>
<keyword evidence="10" id="KW-0479">Metal-binding</keyword>
<comment type="cofactor">
    <cofactor evidence="1">
        <name>pyridoxal 5'-phosphate</name>
        <dbReference type="ChEBI" id="CHEBI:597326"/>
    </cofactor>
</comment>
<evidence type="ECO:0000256" key="13">
    <source>
        <dbReference type="ARBA" id="ARBA00022946"/>
    </source>
</evidence>
<evidence type="ECO:0000256" key="21">
    <source>
        <dbReference type="ARBA" id="ARBA00030204"/>
    </source>
</evidence>
<dbReference type="PROSITE" id="PS00600">
    <property type="entry name" value="AA_TRANSFER_CLASS_3"/>
    <property type="match status" value="1"/>
</dbReference>
<evidence type="ECO:0000256" key="19">
    <source>
        <dbReference type="ARBA" id="ARBA00024748"/>
    </source>
</evidence>
<dbReference type="PANTHER" id="PTHR43206">
    <property type="entry name" value="AMINOTRANSFERASE"/>
    <property type="match status" value="1"/>
</dbReference>
<dbReference type="GO" id="GO:0009450">
    <property type="term" value="P:gamma-aminobutyric acid catabolic process"/>
    <property type="evidence" value="ECO:0007669"/>
    <property type="project" value="TreeGrafter"/>
</dbReference>
<evidence type="ECO:0000256" key="4">
    <source>
        <dbReference type="ARBA" id="ARBA00011748"/>
    </source>
</evidence>
<dbReference type="PANTHER" id="PTHR43206:SF1">
    <property type="entry name" value="4-AMINOBUTYRATE AMINOTRANSFERASE, MITOCHONDRIAL"/>
    <property type="match status" value="1"/>
</dbReference>
<dbReference type="GeneTree" id="ENSGT00550000074885"/>
<comment type="subunit">
    <text evidence="4">Homodimer; disulfide-linked.</text>
</comment>
<evidence type="ECO:0000256" key="14">
    <source>
        <dbReference type="ARBA" id="ARBA00022990"/>
    </source>
</evidence>
<comment type="subcellular location">
    <subcellularLocation>
        <location evidence="2">Mitochondrion matrix</location>
    </subcellularLocation>
</comment>
<dbReference type="EC" id="2.6.1.22" evidence="5"/>
<proteinExistence type="inferred from homology"/>
<dbReference type="GO" id="GO:0047298">
    <property type="term" value="F:(S)-3-amino-2-methylpropionate transaminase activity"/>
    <property type="evidence" value="ECO:0007669"/>
    <property type="project" value="UniProtKB-EC"/>
</dbReference>
<accession>A0A8C5VV98</accession>
<keyword evidence="9" id="KW-0808">Transferase</keyword>
<organism evidence="27 28">
    <name type="scientific">Microcebus murinus</name>
    <name type="common">Gray mouse lemur</name>
    <name type="synonym">Lemur murinus</name>
    <dbReference type="NCBI Taxonomy" id="30608"/>
    <lineage>
        <taxon>Eukaryota</taxon>
        <taxon>Metazoa</taxon>
        <taxon>Chordata</taxon>
        <taxon>Craniata</taxon>
        <taxon>Vertebrata</taxon>
        <taxon>Euteleostomi</taxon>
        <taxon>Mammalia</taxon>
        <taxon>Eutheria</taxon>
        <taxon>Euarchontoglires</taxon>
        <taxon>Primates</taxon>
        <taxon>Strepsirrhini</taxon>
        <taxon>Lemuriformes</taxon>
        <taxon>Cheirogaleidae</taxon>
        <taxon>Microcebus</taxon>
    </lineage>
</organism>
<evidence type="ECO:0000313" key="27">
    <source>
        <dbReference type="Ensembl" id="ENSMICP00000030880.2"/>
    </source>
</evidence>
<dbReference type="GO" id="GO:0051536">
    <property type="term" value="F:iron-sulfur cluster binding"/>
    <property type="evidence" value="ECO:0007669"/>
    <property type="project" value="UniProtKB-KW"/>
</dbReference>
<dbReference type="InterPro" id="IPR015424">
    <property type="entry name" value="PyrdxlP-dep_Trfase"/>
</dbReference>
<keyword evidence="17" id="KW-0496">Mitochondrion</keyword>
<evidence type="ECO:0000313" key="28">
    <source>
        <dbReference type="Proteomes" id="UP000694394"/>
    </source>
</evidence>
<dbReference type="InterPro" id="IPR005814">
    <property type="entry name" value="Aminotrans_3"/>
</dbReference>
<evidence type="ECO:0000256" key="8">
    <source>
        <dbReference type="ARBA" id="ARBA00022576"/>
    </source>
</evidence>
<keyword evidence="8" id="KW-0032">Aminotransferase</keyword>
<comment type="similarity">
    <text evidence="3">Belongs to the class-III pyridoxal-phosphate-dependent aminotransferase family.</text>
</comment>
<evidence type="ECO:0000256" key="6">
    <source>
        <dbReference type="ARBA" id="ARBA00012912"/>
    </source>
</evidence>
<dbReference type="GO" id="GO:0032144">
    <property type="term" value="C:4-aminobutyrate transaminase complex"/>
    <property type="evidence" value="ECO:0007669"/>
    <property type="project" value="Ensembl"/>
</dbReference>
<dbReference type="Proteomes" id="UP000694394">
    <property type="component" value="Chromosome 17"/>
</dbReference>
<evidence type="ECO:0000256" key="22">
    <source>
        <dbReference type="ARBA" id="ARBA00030857"/>
    </source>
</evidence>
<keyword evidence="15" id="KW-0408">Iron</keyword>
<evidence type="ECO:0000256" key="7">
    <source>
        <dbReference type="ARBA" id="ARBA00015937"/>
    </source>
</evidence>
<dbReference type="GO" id="GO:0042802">
    <property type="term" value="F:identical protein binding"/>
    <property type="evidence" value="ECO:0007669"/>
    <property type="project" value="Ensembl"/>
</dbReference>
<dbReference type="FunFam" id="3.90.1150.10:FF:000191">
    <property type="entry name" value="4-aminobutyrate aminotransferase, mitochondrial"/>
    <property type="match status" value="2"/>
</dbReference>
<gene>
    <name evidence="27" type="primary">ABAT</name>
</gene>
<dbReference type="Pfam" id="PF00202">
    <property type="entry name" value="Aminotran_3"/>
    <property type="match status" value="1"/>
</dbReference>
<protein>
    <recommendedName>
        <fullName evidence="7">4-aminobutyrate aminotransferase, mitochondrial</fullName>
        <ecNumber evidence="6">2.6.1.19</ecNumber>
        <ecNumber evidence="5">2.6.1.22</ecNumber>
    </recommendedName>
    <alternativeName>
        <fullName evidence="22">(S)-3-amino-2-methylpropionate transaminase</fullName>
    </alternativeName>
    <alternativeName>
        <fullName evidence="23">GABA aminotransferase</fullName>
    </alternativeName>
    <alternativeName>
        <fullName evidence="21">Gamma-amino-N-butyrate transaminase</fullName>
    </alternativeName>
    <alternativeName>
        <fullName evidence="20">L-AIBAT</fullName>
    </alternativeName>
</protein>
<evidence type="ECO:0000256" key="18">
    <source>
        <dbReference type="ARBA" id="ARBA00023157"/>
    </source>
</evidence>
<dbReference type="Gene3D" id="3.90.1150.10">
    <property type="entry name" value="Aspartate Aminotransferase, domain 1"/>
    <property type="match status" value="1"/>
</dbReference>
<evidence type="ECO:0000256" key="9">
    <source>
        <dbReference type="ARBA" id="ARBA00022679"/>
    </source>
</evidence>
<dbReference type="EC" id="2.6.1.19" evidence="6"/>
<dbReference type="InterPro" id="IPR015421">
    <property type="entry name" value="PyrdxlP-dep_Trfase_major"/>
</dbReference>
<keyword evidence="13" id="KW-0809">Transit peptide</keyword>
<reference evidence="27" key="2">
    <citation type="submission" date="2025-08" db="UniProtKB">
        <authorList>
            <consortium name="Ensembl"/>
        </authorList>
    </citation>
    <scope>IDENTIFICATION</scope>
</reference>
<evidence type="ECO:0000256" key="25">
    <source>
        <dbReference type="ARBA" id="ARBA00034078"/>
    </source>
</evidence>
<keyword evidence="11" id="KW-0531">Neurotransmitter degradation</keyword>
<dbReference type="InterPro" id="IPR015422">
    <property type="entry name" value="PyrdxlP-dep_Trfase_small"/>
</dbReference>
<evidence type="ECO:0000256" key="24">
    <source>
        <dbReference type="ARBA" id="ARBA00033650"/>
    </source>
</evidence>
<reference evidence="27" key="3">
    <citation type="submission" date="2025-09" db="UniProtKB">
        <authorList>
            <consortium name="Ensembl"/>
        </authorList>
    </citation>
    <scope>IDENTIFICATION</scope>
</reference>
<evidence type="ECO:0000256" key="5">
    <source>
        <dbReference type="ARBA" id="ARBA00012876"/>
    </source>
</evidence>
<evidence type="ECO:0000256" key="26">
    <source>
        <dbReference type="ARBA" id="ARBA00048671"/>
    </source>
</evidence>
<keyword evidence="12" id="KW-0663">Pyridoxal phosphate</keyword>
<comment type="catalytic activity">
    <reaction evidence="26">
        <text>4-aminobutanoate + 2-oxoglutarate = succinate semialdehyde + L-glutamate</text>
        <dbReference type="Rhea" id="RHEA:23352"/>
        <dbReference type="ChEBI" id="CHEBI:16810"/>
        <dbReference type="ChEBI" id="CHEBI:29985"/>
        <dbReference type="ChEBI" id="CHEBI:57706"/>
        <dbReference type="ChEBI" id="CHEBI:59888"/>
        <dbReference type="EC" id="2.6.1.19"/>
    </reaction>
    <physiologicalReaction direction="left-to-right" evidence="26">
        <dbReference type="Rhea" id="RHEA:23353"/>
    </physiologicalReaction>
</comment>
<dbReference type="Gene3D" id="3.40.640.10">
    <property type="entry name" value="Type I PLP-dependent aspartate aminotransferase-like (Major domain)"/>
    <property type="match status" value="1"/>
</dbReference>
<reference evidence="27" key="1">
    <citation type="submission" date="2016-12" db="EMBL/GenBank/DDBJ databases">
        <title>Mouse lemur reference genome and diversity panel.</title>
        <authorList>
            <person name="Harris R."/>
            <person name="Larsen P."/>
            <person name="Liu Y."/>
            <person name="Hughes D.S."/>
            <person name="Murali S."/>
            <person name="Raveendran M."/>
            <person name="Korchina V."/>
            <person name="Wang M."/>
            <person name="Jhangiani S."/>
            <person name="Bandaranaike D."/>
            <person name="Bellair M."/>
            <person name="Blankenburg K."/>
            <person name="Chao H."/>
            <person name="Dahdouli M."/>
            <person name="Dinh H."/>
            <person name="Doddapaneni H."/>
            <person name="English A."/>
            <person name="Firestine M."/>
            <person name="Gnanaolivu R."/>
            <person name="Gross S."/>
            <person name="Hernandez B."/>
            <person name="Javaid M."/>
            <person name="Jayaseelan J."/>
            <person name="Jones J."/>
            <person name="Khan Z."/>
            <person name="Kovar C."/>
            <person name="Kurapati P."/>
            <person name="Le B."/>
            <person name="Lee S."/>
            <person name="Li M."/>
            <person name="Mathew T."/>
            <person name="Narasimhan A."/>
            <person name="Ngo D."/>
            <person name="Nguyen L."/>
            <person name="Okwuonu G."/>
            <person name="Ongeri F."/>
            <person name="Osuji N."/>
            <person name="Pu L.-L."/>
            <person name="Puazo M."/>
            <person name="Quiroz J."/>
            <person name="Raj R."/>
            <person name="Rajbhandari K."/>
            <person name="Reid J.G."/>
            <person name="Santibanez J."/>
            <person name="Sexton D."/>
            <person name="Skinner E."/>
            <person name="Vee V."/>
            <person name="Weissenberger G."/>
            <person name="Wu Y."/>
            <person name="Xin Y."/>
            <person name="Han Y."/>
            <person name="Campbell C."/>
            <person name="Brown A."/>
            <person name="Sullivan B."/>
            <person name="Shelton J."/>
            <person name="Brown S."/>
            <person name="Dudchenko O."/>
            <person name="Machol I."/>
            <person name="Durand N."/>
            <person name="Shamim M."/>
            <person name="Lieberman A."/>
            <person name="Muzny D.M."/>
            <person name="Richards S."/>
            <person name="Yoder A."/>
            <person name="Worley K.C."/>
            <person name="Rogers J."/>
            <person name="Gibbs R.A."/>
        </authorList>
    </citation>
    <scope>NUCLEOTIDE SEQUENCE [LARGE SCALE GENOMIC DNA]</scope>
</reference>
<comment type="catalytic activity">
    <reaction evidence="24">
        <text>(S)-3-amino-2-methylpropanoate + 2-oxoglutarate = 2-methyl-3-oxopropanoate + L-glutamate</text>
        <dbReference type="Rhea" id="RHEA:13993"/>
        <dbReference type="ChEBI" id="CHEBI:16810"/>
        <dbReference type="ChEBI" id="CHEBI:29985"/>
        <dbReference type="ChEBI" id="CHEBI:57700"/>
        <dbReference type="ChEBI" id="CHEBI:58655"/>
        <dbReference type="EC" id="2.6.1.22"/>
    </reaction>
    <physiologicalReaction direction="left-to-right" evidence="24">
        <dbReference type="Rhea" id="RHEA:13994"/>
    </physiologicalReaction>
</comment>
<dbReference type="FunFam" id="3.40.640.10:FF:000029">
    <property type="entry name" value="4-aminobutyrate aminotransferase, mitochondrial"/>
    <property type="match status" value="1"/>
</dbReference>
<dbReference type="NCBIfam" id="TIGR00699">
    <property type="entry name" value="GABAtrns_euk"/>
    <property type="match status" value="1"/>
</dbReference>
<dbReference type="AlphaFoldDB" id="A0A8C5VV98"/>
<name>A0A8C5VV98_MICMU</name>
<comment type="function">
    <text evidence="19">Catalyzes the conversion of gamma-aminobutyrate and L-beta-aminoisobutyrate to succinate semialdehyde and methylmalonate semialdehyde, respectively. Can also convert delta-aminovalerate and beta-alanine.</text>
</comment>
<dbReference type="InterPro" id="IPR004631">
    <property type="entry name" value="4NH2But_aminotransferase_euk"/>
</dbReference>